<dbReference type="Gene3D" id="3.30.1180.10">
    <property type="match status" value="1"/>
</dbReference>
<dbReference type="Pfam" id="PF02645">
    <property type="entry name" value="DegV"/>
    <property type="match status" value="1"/>
</dbReference>
<reference evidence="2 3" key="1">
    <citation type="submission" date="2020-08" db="EMBL/GenBank/DDBJ databases">
        <title>Genome public.</title>
        <authorList>
            <person name="Liu C."/>
            <person name="Sun Q."/>
        </authorList>
    </citation>
    <scope>NUCLEOTIDE SEQUENCE [LARGE SCALE GENOMIC DNA]</scope>
    <source>
        <strain evidence="2 3">BX1</strain>
    </source>
</reference>
<accession>A0ABR7NKF1</accession>
<proteinExistence type="predicted"/>
<dbReference type="PROSITE" id="PS51482">
    <property type="entry name" value="DEGV"/>
    <property type="match status" value="1"/>
</dbReference>
<dbReference type="Gene3D" id="2.20.28.50">
    <property type="entry name" value="degv family protein"/>
    <property type="match status" value="1"/>
</dbReference>
<organism evidence="2 3">
    <name type="scientific">Yanshouia hominis</name>
    <dbReference type="NCBI Taxonomy" id="2763673"/>
    <lineage>
        <taxon>Bacteria</taxon>
        <taxon>Bacillati</taxon>
        <taxon>Bacillota</taxon>
        <taxon>Clostridia</taxon>
        <taxon>Eubacteriales</taxon>
        <taxon>Oscillospiraceae</taxon>
        <taxon>Yanshouia</taxon>
    </lineage>
</organism>
<dbReference type="InterPro" id="IPR043168">
    <property type="entry name" value="DegV_C"/>
</dbReference>
<sequence>MSFQIATDSTTDLTAPLYRGHSITVLPLHFVIDGTEFLDGWSSMTPEEFFGLLRSGKTSTTSAVNFGQFIEAFTPILERGEDILYLGFTGALSSTSPTAEIAAGELRAKYPARRIVVIDTLCASAGEGLLVLLAARRRDRGESLEQTADWVREHAPRVQHWFTVDSLSHLYRGGRLSAVSAIVGGALGIKPVLTLDAAGRLVPAAKIRGRRAALLSLAARLEENGYDPDACPDLIIGHADAEADARFLAGAVRERYPGAQIILCPLGAVIGSHTGPGTVTLLFLGARR</sequence>
<dbReference type="Gene3D" id="3.40.50.10440">
    <property type="entry name" value="Dihydroxyacetone kinase, domain 1"/>
    <property type="match status" value="1"/>
</dbReference>
<keyword evidence="3" id="KW-1185">Reference proteome</keyword>
<dbReference type="EMBL" id="JACRTB010000017">
    <property type="protein sequence ID" value="MBC8576878.1"/>
    <property type="molecule type" value="Genomic_DNA"/>
</dbReference>
<keyword evidence="1" id="KW-0446">Lipid-binding</keyword>
<comment type="caution">
    <text evidence="2">The sequence shown here is derived from an EMBL/GenBank/DDBJ whole genome shotgun (WGS) entry which is preliminary data.</text>
</comment>
<dbReference type="PANTHER" id="PTHR33434:SF2">
    <property type="entry name" value="FATTY ACID-BINDING PROTEIN TM_1468"/>
    <property type="match status" value="1"/>
</dbReference>
<dbReference type="NCBIfam" id="TIGR00762">
    <property type="entry name" value="DegV"/>
    <property type="match status" value="1"/>
</dbReference>
<dbReference type="Proteomes" id="UP000658131">
    <property type="component" value="Unassembled WGS sequence"/>
</dbReference>
<dbReference type="InterPro" id="IPR050270">
    <property type="entry name" value="DegV_domain_contain"/>
</dbReference>
<dbReference type="RefSeq" id="WP_262400355.1">
    <property type="nucleotide sequence ID" value="NZ_JACRTB010000017.1"/>
</dbReference>
<dbReference type="PANTHER" id="PTHR33434">
    <property type="entry name" value="DEGV DOMAIN-CONTAINING PROTEIN DR_1986-RELATED"/>
    <property type="match status" value="1"/>
</dbReference>
<name>A0ABR7NKF1_9FIRM</name>
<evidence type="ECO:0000256" key="1">
    <source>
        <dbReference type="ARBA" id="ARBA00023121"/>
    </source>
</evidence>
<evidence type="ECO:0000313" key="3">
    <source>
        <dbReference type="Proteomes" id="UP000658131"/>
    </source>
</evidence>
<dbReference type="InterPro" id="IPR003797">
    <property type="entry name" value="DegV"/>
</dbReference>
<protein>
    <submittedName>
        <fullName evidence="2">DegV family protein</fullName>
    </submittedName>
</protein>
<dbReference type="SUPFAM" id="SSF82549">
    <property type="entry name" value="DAK1/DegV-like"/>
    <property type="match status" value="1"/>
</dbReference>
<gene>
    <name evidence="2" type="ORF">H8717_10745</name>
</gene>
<evidence type="ECO:0000313" key="2">
    <source>
        <dbReference type="EMBL" id="MBC8576878.1"/>
    </source>
</evidence>